<dbReference type="InterPro" id="IPR011577">
    <property type="entry name" value="Cyt_b561_bac/Ni-Hgenase"/>
</dbReference>
<dbReference type="EMBL" id="JAFIDA010000001">
    <property type="protein sequence ID" value="MBP1326700.1"/>
    <property type="molecule type" value="Genomic_DNA"/>
</dbReference>
<evidence type="ECO:0000313" key="8">
    <source>
        <dbReference type="EMBL" id="MBP1326700.1"/>
    </source>
</evidence>
<dbReference type="Pfam" id="PF01292">
    <property type="entry name" value="Ni_hydr_CYTB"/>
    <property type="match status" value="1"/>
</dbReference>
<dbReference type="Gene3D" id="1.20.950.20">
    <property type="entry name" value="Transmembrane di-heme cytochromes, Chain C"/>
    <property type="match status" value="1"/>
</dbReference>
<keyword evidence="5 6" id="KW-0472">Membrane</keyword>
<dbReference type="AlphaFoldDB" id="A0A940T1B0"/>
<dbReference type="RefSeq" id="WP_245189922.1">
    <property type="nucleotide sequence ID" value="NZ_JAFIDA010000001.1"/>
</dbReference>
<keyword evidence="9" id="KW-1185">Reference proteome</keyword>
<evidence type="ECO:0000256" key="1">
    <source>
        <dbReference type="ARBA" id="ARBA00004651"/>
    </source>
</evidence>
<dbReference type="GO" id="GO:0020037">
    <property type="term" value="F:heme binding"/>
    <property type="evidence" value="ECO:0007669"/>
    <property type="project" value="TreeGrafter"/>
</dbReference>
<reference evidence="8" key="1">
    <citation type="submission" date="2021-02" db="EMBL/GenBank/DDBJ databases">
        <title>Sequencing the genomes of 1000 actinobacteria strains.</title>
        <authorList>
            <person name="Klenk H.-P."/>
        </authorList>
    </citation>
    <scope>NUCLEOTIDE SEQUENCE</scope>
    <source>
        <strain evidence="8">DSM 22850</strain>
    </source>
</reference>
<evidence type="ECO:0000256" key="6">
    <source>
        <dbReference type="SAM" id="Phobius"/>
    </source>
</evidence>
<feature type="transmembrane region" description="Helical" evidence="6">
    <location>
        <begin position="164"/>
        <end position="186"/>
    </location>
</feature>
<feature type="domain" description="Cytochrome b561 bacterial/Ni-hydrogenase" evidence="7">
    <location>
        <begin position="5"/>
        <end position="196"/>
    </location>
</feature>
<protein>
    <submittedName>
        <fullName evidence="8">Thiosulfate reductase cytochrome b subunit</fullName>
    </submittedName>
</protein>
<dbReference type="SUPFAM" id="SSF81342">
    <property type="entry name" value="Transmembrane di-heme cytochromes"/>
    <property type="match status" value="1"/>
</dbReference>
<comment type="subcellular location">
    <subcellularLocation>
        <location evidence="1">Cell membrane</location>
        <topology evidence="1">Multi-pass membrane protein</topology>
    </subcellularLocation>
</comment>
<name>A0A940T1B0_9MICO</name>
<feature type="transmembrane region" description="Helical" evidence="6">
    <location>
        <begin position="206"/>
        <end position="224"/>
    </location>
</feature>
<gene>
    <name evidence="8" type="ORF">JOF28_001932</name>
</gene>
<evidence type="ECO:0000256" key="4">
    <source>
        <dbReference type="ARBA" id="ARBA00022989"/>
    </source>
</evidence>
<dbReference type="GO" id="GO:0005886">
    <property type="term" value="C:plasma membrane"/>
    <property type="evidence" value="ECO:0007669"/>
    <property type="project" value="UniProtKB-SubCell"/>
</dbReference>
<keyword evidence="2" id="KW-1003">Cell membrane</keyword>
<keyword evidence="4 6" id="KW-1133">Transmembrane helix</keyword>
<dbReference type="GO" id="GO:0009055">
    <property type="term" value="F:electron transfer activity"/>
    <property type="evidence" value="ECO:0007669"/>
    <property type="project" value="InterPro"/>
</dbReference>
<evidence type="ECO:0000313" key="9">
    <source>
        <dbReference type="Proteomes" id="UP000675163"/>
    </source>
</evidence>
<dbReference type="GO" id="GO:0022904">
    <property type="term" value="P:respiratory electron transport chain"/>
    <property type="evidence" value="ECO:0007669"/>
    <property type="project" value="InterPro"/>
</dbReference>
<evidence type="ECO:0000256" key="2">
    <source>
        <dbReference type="ARBA" id="ARBA00022475"/>
    </source>
</evidence>
<feature type="transmembrane region" description="Helical" evidence="6">
    <location>
        <begin position="62"/>
        <end position="82"/>
    </location>
</feature>
<dbReference type="PANTHER" id="PTHR30485">
    <property type="entry name" value="NI/FE-HYDROGENASE 1 B-TYPE CYTOCHROME SUBUNIT"/>
    <property type="match status" value="1"/>
</dbReference>
<accession>A0A940T1B0</accession>
<evidence type="ECO:0000256" key="5">
    <source>
        <dbReference type="ARBA" id="ARBA00023136"/>
    </source>
</evidence>
<dbReference type="Proteomes" id="UP000675163">
    <property type="component" value="Unassembled WGS sequence"/>
</dbReference>
<organism evidence="8 9">
    <name type="scientific">Leucobacter exalbidus</name>
    <dbReference type="NCBI Taxonomy" id="662960"/>
    <lineage>
        <taxon>Bacteria</taxon>
        <taxon>Bacillati</taxon>
        <taxon>Actinomycetota</taxon>
        <taxon>Actinomycetes</taxon>
        <taxon>Micrococcales</taxon>
        <taxon>Microbacteriaceae</taxon>
        <taxon>Leucobacter</taxon>
    </lineage>
</organism>
<proteinExistence type="predicted"/>
<dbReference type="PANTHER" id="PTHR30485:SF1">
    <property type="entry name" value="CYTOCHROME YDHU-RELATED"/>
    <property type="match status" value="1"/>
</dbReference>
<keyword evidence="3 6" id="KW-0812">Transmembrane</keyword>
<comment type="caution">
    <text evidence="8">The sequence shown here is derived from an EMBL/GenBank/DDBJ whole genome shotgun (WGS) entry which is preliminary data.</text>
</comment>
<dbReference type="InterPro" id="IPR016174">
    <property type="entry name" value="Di-haem_cyt_TM"/>
</dbReference>
<evidence type="ECO:0000259" key="7">
    <source>
        <dbReference type="Pfam" id="PF01292"/>
    </source>
</evidence>
<evidence type="ECO:0000256" key="3">
    <source>
        <dbReference type="ARBA" id="ARBA00022692"/>
    </source>
</evidence>
<dbReference type="InterPro" id="IPR051542">
    <property type="entry name" value="Hydrogenase_cytochrome"/>
</dbReference>
<feature type="transmembrane region" description="Helical" evidence="6">
    <location>
        <begin position="121"/>
        <end position="143"/>
    </location>
</feature>
<sequence>MGWQHFFNMFFMVLIVRTGLQVRNEKKAPAYFTPKARSFFSPKGSTPKKVSISQWIHQALDVFWMLNGLIFVVLLFVTGQWMKIVPTSWDVFPNMVSAGLQYVSLNWPHENGWLHYNALQMIAYFVTVFIAAPLAVISGIRFSTWWPDQNSRLTKIYPVEWARAIHFPVMIYFVAFTAVHVFLVMFTGVLKNLNHMYTSRDVVDGWGLAIFVGSLIVIAAGWVLTKPLFMQPIAEKFGSLSK</sequence>